<dbReference type="PANTHER" id="PTHR24321:SF11">
    <property type="entry name" value="BLR0893 PROTEIN"/>
    <property type="match status" value="1"/>
</dbReference>
<dbReference type="Proteomes" id="UP000290365">
    <property type="component" value="Chromosome"/>
</dbReference>
<reference evidence="4 5" key="1">
    <citation type="submission" date="2019-01" db="EMBL/GenBank/DDBJ databases">
        <title>Ktedonosporobacter rubrisoli SCAWS-G2.</title>
        <authorList>
            <person name="Huang Y."/>
            <person name="Yan B."/>
        </authorList>
    </citation>
    <scope>NUCLEOTIDE SEQUENCE [LARGE SCALE GENOMIC DNA]</scope>
    <source>
        <strain evidence="4 5">SCAWS-G2</strain>
    </source>
</reference>
<comment type="similarity">
    <text evidence="1">Belongs to the short-chain dehydrogenases/reductases (SDR) family.</text>
</comment>
<evidence type="ECO:0000313" key="5">
    <source>
        <dbReference type="Proteomes" id="UP000290365"/>
    </source>
</evidence>
<dbReference type="PRINTS" id="PR00081">
    <property type="entry name" value="GDHRDH"/>
</dbReference>
<accession>A0A4P6JLH8</accession>
<dbReference type="GO" id="GO:0016491">
    <property type="term" value="F:oxidoreductase activity"/>
    <property type="evidence" value="ECO:0007669"/>
    <property type="project" value="UniProtKB-KW"/>
</dbReference>
<dbReference type="OrthoDB" id="153550at2"/>
<evidence type="ECO:0000313" key="4">
    <source>
        <dbReference type="EMBL" id="QBD75516.1"/>
    </source>
</evidence>
<evidence type="ECO:0000256" key="3">
    <source>
        <dbReference type="SAM" id="MobiDB-lite"/>
    </source>
</evidence>
<dbReference type="FunFam" id="3.40.50.720:FF:000084">
    <property type="entry name" value="Short-chain dehydrogenase reductase"/>
    <property type="match status" value="1"/>
</dbReference>
<dbReference type="InterPro" id="IPR020904">
    <property type="entry name" value="Sc_DH/Rdtase_CS"/>
</dbReference>
<evidence type="ECO:0000256" key="2">
    <source>
        <dbReference type="ARBA" id="ARBA00023002"/>
    </source>
</evidence>
<dbReference type="Pfam" id="PF13561">
    <property type="entry name" value="adh_short_C2"/>
    <property type="match status" value="1"/>
</dbReference>
<dbReference type="PROSITE" id="PS00061">
    <property type="entry name" value="ADH_SHORT"/>
    <property type="match status" value="1"/>
</dbReference>
<dbReference type="PANTHER" id="PTHR24321">
    <property type="entry name" value="DEHYDROGENASES, SHORT CHAIN"/>
    <property type="match status" value="1"/>
</dbReference>
<dbReference type="Gene3D" id="3.40.50.720">
    <property type="entry name" value="NAD(P)-binding Rossmann-like Domain"/>
    <property type="match status" value="1"/>
</dbReference>
<dbReference type="InterPro" id="IPR036291">
    <property type="entry name" value="NAD(P)-bd_dom_sf"/>
</dbReference>
<organism evidence="4 5">
    <name type="scientific">Ktedonosporobacter rubrisoli</name>
    <dbReference type="NCBI Taxonomy" id="2509675"/>
    <lineage>
        <taxon>Bacteria</taxon>
        <taxon>Bacillati</taxon>
        <taxon>Chloroflexota</taxon>
        <taxon>Ktedonobacteria</taxon>
        <taxon>Ktedonobacterales</taxon>
        <taxon>Ktedonosporobacteraceae</taxon>
        <taxon>Ktedonosporobacter</taxon>
    </lineage>
</organism>
<sequence>MARFEQKIVMITGGSTGIGQVTALAFAREGASVIIAGRRASEGEKTVSHLREQGAQASFIKTDVTVESEVAHLIKEIVASYGRLDIAFNNAGYLGGKGPLIELTETDWDTTLDINLKGTWLSMKYEIRQMLRQGSGIIVNMSSNIGGHVARPMVTPYAVAKAGVRMLTQSAALEYIKSGIRINAVSPGPIRTPMSRQANETDEQRDQRVATSSPLGRVGQPQEVANTVLWLSSPEASLVVGHDIVLDGGFTLQ</sequence>
<dbReference type="InterPro" id="IPR002347">
    <property type="entry name" value="SDR_fam"/>
</dbReference>
<gene>
    <name evidence="4" type="ORF">EPA93_05660</name>
</gene>
<feature type="region of interest" description="Disordered" evidence="3">
    <location>
        <begin position="187"/>
        <end position="218"/>
    </location>
</feature>
<dbReference type="AlphaFoldDB" id="A0A4P6JLH8"/>
<dbReference type="CDD" id="cd05233">
    <property type="entry name" value="SDR_c"/>
    <property type="match status" value="1"/>
</dbReference>
<dbReference type="RefSeq" id="WP_129886114.1">
    <property type="nucleotide sequence ID" value="NZ_CP035758.1"/>
</dbReference>
<dbReference type="KEGG" id="kbs:EPA93_05660"/>
<proteinExistence type="inferred from homology"/>
<name>A0A4P6JLH8_KTERU</name>
<dbReference type="SUPFAM" id="SSF51735">
    <property type="entry name" value="NAD(P)-binding Rossmann-fold domains"/>
    <property type="match status" value="1"/>
</dbReference>
<dbReference type="EMBL" id="CP035758">
    <property type="protein sequence ID" value="QBD75516.1"/>
    <property type="molecule type" value="Genomic_DNA"/>
</dbReference>
<protein>
    <submittedName>
        <fullName evidence="4">SDR family oxidoreductase</fullName>
    </submittedName>
</protein>
<evidence type="ECO:0000256" key="1">
    <source>
        <dbReference type="ARBA" id="ARBA00006484"/>
    </source>
</evidence>
<dbReference type="NCBIfam" id="NF005559">
    <property type="entry name" value="PRK07231.1"/>
    <property type="match status" value="1"/>
</dbReference>
<dbReference type="PRINTS" id="PR00080">
    <property type="entry name" value="SDRFAMILY"/>
</dbReference>
<keyword evidence="2" id="KW-0560">Oxidoreductase</keyword>
<keyword evidence="5" id="KW-1185">Reference proteome</keyword>